<gene>
    <name evidence="1" type="ORF">AOR01nite_10230</name>
</gene>
<evidence type="ECO:0000313" key="1">
    <source>
        <dbReference type="EMBL" id="GEB82546.1"/>
    </source>
</evidence>
<dbReference type="STRING" id="104099.AD949_11435"/>
<comment type="caution">
    <text evidence="1">The sequence shown here is derived from an EMBL/GenBank/DDBJ whole genome shotgun (WGS) entry which is preliminary data.</text>
</comment>
<organism evidence="1 2">
    <name type="scientific">Acetobacter orleanensis</name>
    <dbReference type="NCBI Taxonomy" id="104099"/>
    <lineage>
        <taxon>Bacteria</taxon>
        <taxon>Pseudomonadati</taxon>
        <taxon>Pseudomonadota</taxon>
        <taxon>Alphaproteobacteria</taxon>
        <taxon>Acetobacterales</taxon>
        <taxon>Acetobacteraceae</taxon>
        <taxon>Acetobacter</taxon>
    </lineage>
</organism>
<name>A0A4Y3TJP0_9PROT</name>
<sequence>MIAMQQPSAGSLLPIPVLFPINEVSAARFGRRTPDPHDRPAALPFMVHGDNRRGAVVWEMYTLPSTEDRLKNGIRLSDCYHALALLDDWIEDNFDGMNRAMCECIASGDLPERAFNFPDKIREFLGPTDLASKYVRQFQQYRYAIYQNIKSLLKSGRLTAYGKKKITDKKWTIIPSFYFSLSCEILFDENKTIVEEISFIDVRVTCLEGLPIWCAMVAYGDEELVPTLMKYEGARRVAMADNEGIARCLDDTQSFLVYFCSLMRDGKLKSVYAETNKPVDQTLWNEKFICLAQSEICIGKNIQQGVKVITPHPPINEEDANTLAANASRVPTGSRGYGASDALLAKEMHELILGGQAQNVHQAAQQVVDKAKGKNTLEKSKVQRLMGAYNKAFGSSR</sequence>
<dbReference type="Proteomes" id="UP000317617">
    <property type="component" value="Unassembled WGS sequence"/>
</dbReference>
<dbReference type="AlphaFoldDB" id="A0A4Y3TJP0"/>
<protein>
    <submittedName>
        <fullName evidence="1">Uncharacterized protein</fullName>
    </submittedName>
</protein>
<evidence type="ECO:0000313" key="2">
    <source>
        <dbReference type="Proteomes" id="UP000317617"/>
    </source>
</evidence>
<keyword evidence="2" id="KW-1185">Reference proteome</keyword>
<dbReference type="EMBL" id="BJMU01000003">
    <property type="protein sequence ID" value="GEB82546.1"/>
    <property type="molecule type" value="Genomic_DNA"/>
</dbReference>
<dbReference type="RefSeq" id="WP_048834792.1">
    <property type="nucleotide sequence ID" value="NZ_BJMU01000003.1"/>
</dbReference>
<proteinExistence type="predicted"/>
<reference evidence="1 2" key="1">
    <citation type="submission" date="2019-06" db="EMBL/GenBank/DDBJ databases">
        <title>Whole genome shotgun sequence of Acetobacter orleanensis NBRC 13752.</title>
        <authorList>
            <person name="Hosoyama A."/>
            <person name="Uohara A."/>
            <person name="Ohji S."/>
            <person name="Ichikawa N."/>
        </authorList>
    </citation>
    <scope>NUCLEOTIDE SEQUENCE [LARGE SCALE GENOMIC DNA]</scope>
    <source>
        <strain evidence="1 2">NBRC 13752</strain>
    </source>
</reference>
<accession>A0A4Y3TJP0</accession>
<dbReference type="OrthoDB" id="7226176at2"/>